<keyword evidence="2 9" id="KW-0732">Signal</keyword>
<dbReference type="PANTHER" id="PTHR11304:SF41">
    <property type="entry name" value="EPHRIN RBD DOMAIN-CONTAINING PROTEIN"/>
    <property type="match status" value="1"/>
</dbReference>
<dbReference type="PANTHER" id="PTHR11304">
    <property type="entry name" value="EPHRIN"/>
    <property type="match status" value="1"/>
</dbReference>
<evidence type="ECO:0000256" key="2">
    <source>
        <dbReference type="ARBA" id="ARBA00022729"/>
    </source>
</evidence>
<dbReference type="KEGG" id="crq:GCK72_025716"/>
<comment type="subcellular location">
    <subcellularLocation>
        <location evidence="1">Membrane</location>
    </subcellularLocation>
</comment>
<dbReference type="PROSITE" id="PS51551">
    <property type="entry name" value="EPHRIN_RBD_2"/>
    <property type="match status" value="1"/>
</dbReference>
<keyword evidence="4" id="KW-1015">Disulfide bond</keyword>
<dbReference type="Gene3D" id="2.60.40.420">
    <property type="entry name" value="Cupredoxins - blue copper proteins"/>
    <property type="match status" value="1"/>
</dbReference>
<dbReference type="GO" id="GO:0046875">
    <property type="term" value="F:ephrin receptor binding"/>
    <property type="evidence" value="ECO:0007669"/>
    <property type="project" value="TreeGrafter"/>
</dbReference>
<evidence type="ECO:0000256" key="6">
    <source>
        <dbReference type="PROSITE-ProRule" id="PRU00884"/>
    </source>
</evidence>
<feature type="transmembrane region" description="Helical" evidence="8">
    <location>
        <begin position="181"/>
        <end position="198"/>
    </location>
</feature>
<dbReference type="RefSeq" id="XP_003105482.2">
    <property type="nucleotide sequence ID" value="XM_003105434.2"/>
</dbReference>
<evidence type="ECO:0000256" key="7">
    <source>
        <dbReference type="RuleBase" id="RU004375"/>
    </source>
</evidence>
<dbReference type="GO" id="GO:0048013">
    <property type="term" value="P:ephrin receptor signaling pathway"/>
    <property type="evidence" value="ECO:0007669"/>
    <property type="project" value="TreeGrafter"/>
</dbReference>
<feature type="chain" id="PRO_5025488020" description="Ephrin RBD domain-containing protein" evidence="9">
    <location>
        <begin position="24"/>
        <end position="199"/>
    </location>
</feature>
<evidence type="ECO:0000256" key="9">
    <source>
        <dbReference type="SAM" id="SignalP"/>
    </source>
</evidence>
<dbReference type="GO" id="GO:0007411">
    <property type="term" value="P:axon guidance"/>
    <property type="evidence" value="ECO:0007669"/>
    <property type="project" value="TreeGrafter"/>
</dbReference>
<keyword evidence="5" id="KW-0325">Glycoprotein</keyword>
<evidence type="ECO:0000256" key="3">
    <source>
        <dbReference type="ARBA" id="ARBA00023136"/>
    </source>
</evidence>
<organism evidence="11 12">
    <name type="scientific">Caenorhabditis remanei</name>
    <name type="common">Caenorhabditis vulgaris</name>
    <dbReference type="NCBI Taxonomy" id="31234"/>
    <lineage>
        <taxon>Eukaryota</taxon>
        <taxon>Metazoa</taxon>
        <taxon>Ecdysozoa</taxon>
        <taxon>Nematoda</taxon>
        <taxon>Chromadorea</taxon>
        <taxon>Rhabditida</taxon>
        <taxon>Rhabditina</taxon>
        <taxon>Rhabditomorpha</taxon>
        <taxon>Rhabditoidea</taxon>
        <taxon>Rhabditidae</taxon>
        <taxon>Peloderinae</taxon>
        <taxon>Caenorhabditis</taxon>
    </lineage>
</organism>
<dbReference type="GeneID" id="9817273"/>
<dbReference type="InterPro" id="IPR031328">
    <property type="entry name" value="Ephrin"/>
</dbReference>
<dbReference type="SUPFAM" id="SSF49503">
    <property type="entry name" value="Cupredoxins"/>
    <property type="match status" value="1"/>
</dbReference>
<comment type="caution">
    <text evidence="11">The sequence shown here is derived from an EMBL/GenBank/DDBJ whole genome shotgun (WGS) entry which is preliminary data.</text>
</comment>
<protein>
    <recommendedName>
        <fullName evidence="10">Ephrin RBD domain-containing protein</fullName>
    </recommendedName>
</protein>
<name>A0A6A5G413_CAERE</name>
<evidence type="ECO:0000256" key="4">
    <source>
        <dbReference type="ARBA" id="ARBA00023157"/>
    </source>
</evidence>
<keyword evidence="8" id="KW-1133">Transmembrane helix</keyword>
<comment type="similarity">
    <text evidence="6 7">Belongs to the ephrin family.</text>
</comment>
<dbReference type="GO" id="GO:0005886">
    <property type="term" value="C:plasma membrane"/>
    <property type="evidence" value="ECO:0007669"/>
    <property type="project" value="TreeGrafter"/>
</dbReference>
<keyword evidence="8" id="KW-0812">Transmembrane</keyword>
<dbReference type="CDD" id="cd02675">
    <property type="entry name" value="Ephrin_ectodomain"/>
    <property type="match status" value="1"/>
</dbReference>
<gene>
    <name evidence="11" type="ORF">GCK72_025716</name>
</gene>
<dbReference type="AlphaFoldDB" id="A0A6A5G413"/>
<evidence type="ECO:0000313" key="11">
    <source>
        <dbReference type="EMBL" id="KAF1749249.1"/>
    </source>
</evidence>
<dbReference type="CTD" id="9817273"/>
<evidence type="ECO:0000313" key="12">
    <source>
        <dbReference type="Proteomes" id="UP000483820"/>
    </source>
</evidence>
<proteinExistence type="inferred from homology"/>
<evidence type="ECO:0000256" key="1">
    <source>
        <dbReference type="ARBA" id="ARBA00004370"/>
    </source>
</evidence>
<dbReference type="Proteomes" id="UP000483820">
    <property type="component" value="Chromosome X"/>
</dbReference>
<dbReference type="InterPro" id="IPR001799">
    <property type="entry name" value="Ephrin_RBD"/>
</dbReference>
<accession>A0A6A5G413</accession>
<reference evidence="11 12" key="1">
    <citation type="submission" date="2019-12" db="EMBL/GenBank/DDBJ databases">
        <title>Chromosome-level assembly of the Caenorhabditis remanei genome.</title>
        <authorList>
            <person name="Teterina A.A."/>
            <person name="Willis J.H."/>
            <person name="Phillips P.C."/>
        </authorList>
    </citation>
    <scope>NUCLEOTIDE SEQUENCE [LARGE SCALE GENOMIC DNA]</scope>
    <source>
        <strain evidence="11 12">PX506</strain>
        <tissue evidence="11">Whole organism</tissue>
    </source>
</reference>
<comment type="caution">
    <text evidence="6">Lacks conserved residue(s) required for the propagation of feature annotation.</text>
</comment>
<evidence type="ECO:0000256" key="5">
    <source>
        <dbReference type="ARBA" id="ARBA00023180"/>
    </source>
</evidence>
<feature type="domain" description="Ephrin RBD" evidence="10">
    <location>
        <begin position="22"/>
        <end position="155"/>
    </location>
</feature>
<evidence type="ECO:0000259" key="10">
    <source>
        <dbReference type="PROSITE" id="PS51551"/>
    </source>
</evidence>
<dbReference type="Pfam" id="PF00812">
    <property type="entry name" value="Ephrin"/>
    <property type="match status" value="1"/>
</dbReference>
<keyword evidence="3 7" id="KW-0472">Membrane</keyword>
<dbReference type="InterPro" id="IPR008972">
    <property type="entry name" value="Cupredoxin"/>
</dbReference>
<dbReference type="PRINTS" id="PR01347">
    <property type="entry name" value="EPHRIN"/>
</dbReference>
<dbReference type="EMBL" id="WUAV01000006">
    <property type="protein sequence ID" value="KAF1749249.1"/>
    <property type="molecule type" value="Genomic_DNA"/>
</dbReference>
<sequence length="199" mass="23081">MKPGVLYSAIWLSLFIAIAETRAYHDVIWNSRFFNENFKFTKMHVRLGDQLTIVCPESYHQGMSYEYAKLYWVSEKEFEQCYTDRSQPFGVCGDEDRTETIKLNFRSRNPIPGGMEFEVGKTYYLISTSTGEAYGINNVIGGLCTEHQMRIAIEIIGGQVPVQQMRYEVHEYQSLSYTAPISSWLSLLFLASFVLYYYV</sequence>
<evidence type="ECO:0000256" key="8">
    <source>
        <dbReference type="SAM" id="Phobius"/>
    </source>
</evidence>
<feature type="signal peptide" evidence="9">
    <location>
        <begin position="1"/>
        <end position="23"/>
    </location>
</feature>